<gene>
    <name evidence="1" type="ORF">BU16DRAFT_8100</name>
</gene>
<dbReference type="OrthoDB" id="303107at2759"/>
<accession>A0A6A6RC90</accession>
<protein>
    <submittedName>
        <fullName evidence="1">Uncharacterized protein</fullName>
    </submittedName>
</protein>
<keyword evidence="2" id="KW-1185">Reference proteome</keyword>
<sequence length="356" mass="40138">MKHPELKRIQAIKENEETITHLKRQLYECQKITLLEPTPHISFRSIAETIGYIGDRAKAWSHRSNIAFPESLIGSGLDPNTAAILRQSLSITLETVPIEEQITESAKDVGAHNVLRALTATIFREWVFESDFYNLDDQESELLAMYRNKLLGQKDGPRLVRNLDFAATESLLTAQYFQEHVLVDKTTELTARFQELLAPFFPRTTPDSPADGMATWDQKDEEGIDLGCEELFQKALKLKTDLILTTHRYEMKTFEPGTPFNPANMIAETKEGAEIRGMSKKSHRKVRLCLFPALYSYPAETLAAADQADVKRLDVSRIVVQCRNFLRPGHDRGQEEGTILGKAVVLLENGTATSSC</sequence>
<evidence type="ECO:0000313" key="2">
    <source>
        <dbReference type="Proteomes" id="UP000799750"/>
    </source>
</evidence>
<organism evidence="1 2">
    <name type="scientific">Lophium mytilinum</name>
    <dbReference type="NCBI Taxonomy" id="390894"/>
    <lineage>
        <taxon>Eukaryota</taxon>
        <taxon>Fungi</taxon>
        <taxon>Dikarya</taxon>
        <taxon>Ascomycota</taxon>
        <taxon>Pezizomycotina</taxon>
        <taxon>Dothideomycetes</taxon>
        <taxon>Pleosporomycetidae</taxon>
        <taxon>Mytilinidiales</taxon>
        <taxon>Mytilinidiaceae</taxon>
        <taxon>Lophium</taxon>
    </lineage>
</organism>
<dbReference type="EMBL" id="MU004181">
    <property type="protein sequence ID" value="KAF2502415.1"/>
    <property type="molecule type" value="Genomic_DNA"/>
</dbReference>
<proteinExistence type="predicted"/>
<dbReference type="Proteomes" id="UP000799750">
    <property type="component" value="Unassembled WGS sequence"/>
</dbReference>
<name>A0A6A6RC90_9PEZI</name>
<reference evidence="1" key="1">
    <citation type="journal article" date="2020" name="Stud. Mycol.">
        <title>101 Dothideomycetes genomes: a test case for predicting lifestyles and emergence of pathogens.</title>
        <authorList>
            <person name="Haridas S."/>
            <person name="Albert R."/>
            <person name="Binder M."/>
            <person name="Bloem J."/>
            <person name="Labutti K."/>
            <person name="Salamov A."/>
            <person name="Andreopoulos B."/>
            <person name="Baker S."/>
            <person name="Barry K."/>
            <person name="Bills G."/>
            <person name="Bluhm B."/>
            <person name="Cannon C."/>
            <person name="Castanera R."/>
            <person name="Culley D."/>
            <person name="Daum C."/>
            <person name="Ezra D."/>
            <person name="Gonzalez J."/>
            <person name="Henrissat B."/>
            <person name="Kuo A."/>
            <person name="Liang C."/>
            <person name="Lipzen A."/>
            <person name="Lutzoni F."/>
            <person name="Magnuson J."/>
            <person name="Mondo S."/>
            <person name="Nolan M."/>
            <person name="Ohm R."/>
            <person name="Pangilinan J."/>
            <person name="Park H.-J."/>
            <person name="Ramirez L."/>
            <person name="Alfaro M."/>
            <person name="Sun H."/>
            <person name="Tritt A."/>
            <person name="Yoshinaga Y."/>
            <person name="Zwiers L.-H."/>
            <person name="Turgeon B."/>
            <person name="Goodwin S."/>
            <person name="Spatafora J."/>
            <person name="Crous P."/>
            <person name="Grigoriev I."/>
        </authorList>
    </citation>
    <scope>NUCLEOTIDE SEQUENCE</scope>
    <source>
        <strain evidence="1">CBS 269.34</strain>
    </source>
</reference>
<dbReference type="AlphaFoldDB" id="A0A6A6RC90"/>
<evidence type="ECO:0000313" key="1">
    <source>
        <dbReference type="EMBL" id="KAF2502415.1"/>
    </source>
</evidence>